<dbReference type="PANTHER" id="PTHR46825:SF14">
    <property type="entry name" value="BETA-LACTAMASE-RELATED DOMAIN-CONTAINING PROTEIN"/>
    <property type="match status" value="1"/>
</dbReference>
<dbReference type="OrthoDB" id="5946976at2759"/>
<name>A0A4U6XRD4_9PEZI</name>
<evidence type="ECO:0000256" key="2">
    <source>
        <dbReference type="SAM" id="MobiDB-lite"/>
    </source>
</evidence>
<evidence type="ECO:0000256" key="1">
    <source>
        <dbReference type="ARBA" id="ARBA00038215"/>
    </source>
</evidence>
<gene>
    <name evidence="5" type="primary">pbp</name>
    <name evidence="5" type="ORF">CTA1_5220</name>
</gene>
<dbReference type="InterPro" id="IPR012338">
    <property type="entry name" value="Beta-lactam/transpept-like"/>
</dbReference>
<dbReference type="Pfam" id="PF00144">
    <property type="entry name" value="Beta-lactamase"/>
    <property type="match status" value="1"/>
</dbReference>
<comment type="similarity">
    <text evidence="1">Belongs to the peptidase S12 family.</text>
</comment>
<proteinExistence type="inferred from homology"/>
<keyword evidence="6" id="KW-1185">Reference proteome</keyword>
<feature type="domain" description="Peptidase S12 Pab87-related C-terminal" evidence="4">
    <location>
        <begin position="438"/>
        <end position="539"/>
    </location>
</feature>
<reference evidence="5 6" key="1">
    <citation type="journal article" date="2019" name="PLoS ONE">
        <title>Comparative genome analysis indicates high evolutionary potential of pathogenicity genes in Colletotrichum tanaceti.</title>
        <authorList>
            <person name="Lelwala R.V."/>
            <person name="Korhonen P.K."/>
            <person name="Young N.D."/>
            <person name="Scott J.B."/>
            <person name="Ades P.A."/>
            <person name="Gasser R.B."/>
            <person name="Taylor P.W.J."/>
        </authorList>
    </citation>
    <scope>NUCLEOTIDE SEQUENCE [LARGE SCALE GENOMIC DNA]</scope>
    <source>
        <strain evidence="5">BRIP57314</strain>
    </source>
</reference>
<dbReference type="Gene3D" id="3.40.710.10">
    <property type="entry name" value="DD-peptidase/beta-lactamase superfamily"/>
    <property type="match status" value="1"/>
</dbReference>
<dbReference type="Pfam" id="PF11954">
    <property type="entry name" value="DUF3471"/>
    <property type="match status" value="1"/>
</dbReference>
<accession>A0A4U6XRD4</accession>
<feature type="domain" description="Beta-lactamase-related" evidence="3">
    <location>
        <begin position="38"/>
        <end position="392"/>
    </location>
</feature>
<comment type="caution">
    <text evidence="5">The sequence shown here is derived from an EMBL/GenBank/DDBJ whole genome shotgun (WGS) entry which is preliminary data.</text>
</comment>
<dbReference type="SUPFAM" id="SSF56601">
    <property type="entry name" value="beta-lactamase/transpeptidase-like"/>
    <property type="match status" value="1"/>
</dbReference>
<dbReference type="STRING" id="1306861.A0A4U6XRD4"/>
<evidence type="ECO:0000313" key="5">
    <source>
        <dbReference type="EMBL" id="TKW58361.1"/>
    </source>
</evidence>
<dbReference type="EMBL" id="PJEX01000026">
    <property type="protein sequence ID" value="TKW58361.1"/>
    <property type="molecule type" value="Genomic_DNA"/>
</dbReference>
<organism evidence="5 6">
    <name type="scientific">Colletotrichum tanaceti</name>
    <dbReference type="NCBI Taxonomy" id="1306861"/>
    <lineage>
        <taxon>Eukaryota</taxon>
        <taxon>Fungi</taxon>
        <taxon>Dikarya</taxon>
        <taxon>Ascomycota</taxon>
        <taxon>Pezizomycotina</taxon>
        <taxon>Sordariomycetes</taxon>
        <taxon>Hypocreomycetidae</taxon>
        <taxon>Glomerellales</taxon>
        <taxon>Glomerellaceae</taxon>
        <taxon>Colletotrichum</taxon>
        <taxon>Colletotrichum destructivum species complex</taxon>
    </lineage>
</organism>
<dbReference type="Proteomes" id="UP000310108">
    <property type="component" value="Unassembled WGS sequence"/>
</dbReference>
<dbReference type="InterPro" id="IPR050491">
    <property type="entry name" value="AmpC-like"/>
</dbReference>
<dbReference type="PANTHER" id="PTHR46825">
    <property type="entry name" value="D-ALANYL-D-ALANINE-CARBOXYPEPTIDASE/ENDOPEPTIDASE AMPH"/>
    <property type="match status" value="1"/>
</dbReference>
<dbReference type="AlphaFoldDB" id="A0A4U6XRD4"/>
<evidence type="ECO:0000259" key="4">
    <source>
        <dbReference type="Pfam" id="PF11954"/>
    </source>
</evidence>
<protein>
    <submittedName>
        <fullName evidence="5">Penicillin-binding protein 4</fullName>
    </submittedName>
</protein>
<feature type="region of interest" description="Disordered" evidence="2">
    <location>
        <begin position="559"/>
        <end position="578"/>
    </location>
</feature>
<dbReference type="InterPro" id="IPR001466">
    <property type="entry name" value="Beta-lactam-related"/>
</dbReference>
<evidence type="ECO:0000313" key="6">
    <source>
        <dbReference type="Proteomes" id="UP000310108"/>
    </source>
</evidence>
<evidence type="ECO:0000259" key="3">
    <source>
        <dbReference type="Pfam" id="PF00144"/>
    </source>
</evidence>
<sequence length="578" mass="64194">MPQLRLIPLRAASTADAIDCGMKTTTVLERLAKAASVVDHIRTISGVPSVSVGVLHHDDVLFRDSFGYLDEAKTQRPGADTTYGIGSITKSFAAASIGKLFEEQDESSVTWSSPLEEIFPDYKPKDKRLRGLVSTADFLSHRTGLLGDMSVAAQGDLEFLLPPSELLAAAANLDTVAPFRQQWLYNNWGYSMAGAVIEKLSKKPFHEYLQEAILDPLALNRTTTAPDLGDDADFADAHSTLQDGHPIALPRRLVFKNSIFESAGGLYSTVNDLLTYAKAVLRDERDPQPSLLKNIPMLLSNQVPLDSPSRDYRFYGMGWVRTQLPGVVGLQGDNAGLFDIDELPVLGLGSSPMMAYYHQGAAYGYYSALYMFPGTRSAVVVLTNSMPLNDPADWIAQVYVSALFGFSDGAEYIKLAEESRRRKLANVASMMAGFDKIRKENPTRPQPLETYTGEFYNEVGNFFIDIRRHPNKSDCLELAFQGKETQVYELRHLRGDVFEWALDYNQSARRARFAIWDPMYFEIDFVVNSSGTADSFSWAKDTDDFPQGIKMNRLSREAFRGGNVQHSPPDPQIGLRSA</sequence>
<dbReference type="Gene3D" id="2.40.128.600">
    <property type="match status" value="1"/>
</dbReference>
<dbReference type="InterPro" id="IPR021860">
    <property type="entry name" value="Peptidase_S12_Pab87-rel_C"/>
</dbReference>